<dbReference type="EMBL" id="CP104064">
    <property type="protein sequence ID" value="WAH37625.1"/>
    <property type="molecule type" value="Genomic_DNA"/>
</dbReference>
<dbReference type="Proteomes" id="UP001164803">
    <property type="component" value="Chromosome"/>
</dbReference>
<sequence length="85" mass="9651">MGMGIVIVEVCDSSLMSGFNLEELESLYPGVSVLRSECLSKCGLCHVSPYAYVNGHIVFDRDPDTCYEKIKQRIEYEFALMDEFE</sequence>
<evidence type="ECO:0000313" key="2">
    <source>
        <dbReference type="Proteomes" id="UP001164803"/>
    </source>
</evidence>
<evidence type="ECO:0000313" key="1">
    <source>
        <dbReference type="EMBL" id="WAH37625.1"/>
    </source>
</evidence>
<accession>A0ABY6Z6G7</accession>
<name>A0ABY6Z6G7_9BACL</name>
<keyword evidence="2" id="KW-1185">Reference proteome</keyword>
<proteinExistence type="predicted"/>
<gene>
    <name evidence="1" type="ORF">NZD86_03600</name>
</gene>
<dbReference type="Pfam" id="PF07293">
    <property type="entry name" value="DUF1450"/>
    <property type="match status" value="1"/>
</dbReference>
<organism evidence="1 2">
    <name type="scientific">Alicyclobacillus dauci</name>
    <dbReference type="NCBI Taxonomy" id="1475485"/>
    <lineage>
        <taxon>Bacteria</taxon>
        <taxon>Bacillati</taxon>
        <taxon>Bacillota</taxon>
        <taxon>Bacilli</taxon>
        <taxon>Bacillales</taxon>
        <taxon>Alicyclobacillaceae</taxon>
        <taxon>Alicyclobacillus</taxon>
    </lineage>
</organism>
<dbReference type="InterPro" id="IPR009910">
    <property type="entry name" value="DUF1450"/>
</dbReference>
<reference evidence="1" key="1">
    <citation type="submission" date="2022-08" db="EMBL/GenBank/DDBJ databases">
        <title>Alicyclobacillus dauci DSM2870, complete genome.</title>
        <authorList>
            <person name="Wang Q."/>
            <person name="Cai R."/>
            <person name="Wang Z."/>
        </authorList>
    </citation>
    <scope>NUCLEOTIDE SEQUENCE</scope>
    <source>
        <strain evidence="1">DSM 28700</strain>
    </source>
</reference>
<protein>
    <submittedName>
        <fullName evidence="1">YuzB family protein</fullName>
    </submittedName>
</protein>
<dbReference type="RefSeq" id="WP_268045133.1">
    <property type="nucleotide sequence ID" value="NZ_CP104064.1"/>
</dbReference>